<name>X6MJ35_RETFI</name>
<feature type="transmembrane region" description="Helical" evidence="3">
    <location>
        <begin position="446"/>
        <end position="463"/>
    </location>
</feature>
<gene>
    <name evidence="5" type="ORF">RFI_23681</name>
</gene>
<keyword evidence="3" id="KW-1133">Transmembrane helix</keyword>
<comment type="caution">
    <text evidence="5">The sequence shown here is derived from an EMBL/GenBank/DDBJ whole genome shotgun (WGS) entry which is preliminary data.</text>
</comment>
<keyword evidence="6" id="KW-1185">Reference proteome</keyword>
<accession>X6MJ35</accession>
<dbReference type="EMBL" id="ASPP01020451">
    <property type="protein sequence ID" value="ETO13686.1"/>
    <property type="molecule type" value="Genomic_DNA"/>
</dbReference>
<reference evidence="5 6" key="1">
    <citation type="journal article" date="2013" name="Curr. Biol.">
        <title>The Genome of the Foraminiferan Reticulomyxa filosa.</title>
        <authorList>
            <person name="Glockner G."/>
            <person name="Hulsmann N."/>
            <person name="Schleicher M."/>
            <person name="Noegel A.A."/>
            <person name="Eichinger L."/>
            <person name="Gallinger C."/>
            <person name="Pawlowski J."/>
            <person name="Sierra R."/>
            <person name="Euteneuer U."/>
            <person name="Pillet L."/>
            <person name="Moustafa A."/>
            <person name="Platzer M."/>
            <person name="Groth M."/>
            <person name="Szafranski K."/>
            <person name="Schliwa M."/>
        </authorList>
    </citation>
    <scope>NUCLEOTIDE SEQUENCE [LARGE SCALE GENOMIC DNA]</scope>
</reference>
<evidence type="ECO:0000259" key="4">
    <source>
        <dbReference type="PROSITE" id="PS51778"/>
    </source>
</evidence>
<evidence type="ECO:0000313" key="6">
    <source>
        <dbReference type="Proteomes" id="UP000023152"/>
    </source>
</evidence>
<sequence length="639" mass="74376">LWEIFGMSTGKEHAAHKTEKLETTCPPQSQVPLVDATMDEKDKHRDKGGIVDSNSPLVDQTELMEYVDLTFSNVTPNIPELDDLSFAEIRRDIIYTNVLRYFERMYFLKDVTYIIHNARRSKDVQISPWSLVSSSSASLPKTFVRHLTYITPVKDPPPFMPAETNVEERQRFRFYGIDLLIIDVQLQTPSIKFGDCFFIHQKYTVRTHGNNGANECELISYLALNWVKSTWFKTVITSKATQESVEGVDQWIGEVKKIFPDKEPLLSEGYISSINANANAMIAQRTVSNSTLEFMHKSPTKCEQLWEYVCKPKVQYCIAHYRHAVLFSYLLVHFSSVRCWCDKLMLDYNETKRNQTKLNPNETPVTLCSILLGDACALTVTRTWNNCTAHFDAWCLLFVFALFFIVLASLSFSLFQRQVHNAILQQNFLLKQQNQENCSNVATLKTLFRLFVWLISFVLFYYLDFSCCFFPFFGTSFFLLFSFLLSLSTLLKTAKNTSCVGLHLPFFFPFLPLQYAHCKIFKSTEHWKFCNVFFFGEYVFLKKEANQFSFNWFPPQLICFWSKKKESKLAIVKDLNWNFKPDKFFLQFLSTTKIFFPQGLKKKNIFPFTEICIVSKEKEKTDGFKSCRSNSSILHRELS</sequence>
<comment type="subcellular location">
    <subcellularLocation>
        <location evidence="1">Membrane</location>
    </subcellularLocation>
</comment>
<dbReference type="AlphaFoldDB" id="X6MJ35"/>
<evidence type="ECO:0000256" key="1">
    <source>
        <dbReference type="ARBA" id="ARBA00004370"/>
    </source>
</evidence>
<proteinExistence type="predicted"/>
<feature type="domain" description="VASt" evidence="4">
    <location>
        <begin position="85"/>
        <end position="263"/>
    </location>
</feature>
<dbReference type="Proteomes" id="UP000023152">
    <property type="component" value="Unassembled WGS sequence"/>
</dbReference>
<evidence type="ECO:0000313" key="5">
    <source>
        <dbReference type="EMBL" id="ETO13686.1"/>
    </source>
</evidence>
<feature type="non-terminal residue" evidence="5">
    <location>
        <position position="1"/>
    </location>
</feature>
<keyword evidence="2 3" id="KW-0472">Membrane</keyword>
<dbReference type="InterPro" id="IPR031968">
    <property type="entry name" value="VASt"/>
</dbReference>
<feature type="transmembrane region" description="Helical" evidence="3">
    <location>
        <begin position="469"/>
        <end position="491"/>
    </location>
</feature>
<evidence type="ECO:0000256" key="3">
    <source>
        <dbReference type="SAM" id="Phobius"/>
    </source>
</evidence>
<organism evidence="5 6">
    <name type="scientific">Reticulomyxa filosa</name>
    <dbReference type="NCBI Taxonomy" id="46433"/>
    <lineage>
        <taxon>Eukaryota</taxon>
        <taxon>Sar</taxon>
        <taxon>Rhizaria</taxon>
        <taxon>Retaria</taxon>
        <taxon>Foraminifera</taxon>
        <taxon>Monothalamids</taxon>
        <taxon>Reticulomyxidae</taxon>
        <taxon>Reticulomyxa</taxon>
    </lineage>
</organism>
<dbReference type="GO" id="GO:0016020">
    <property type="term" value="C:membrane"/>
    <property type="evidence" value="ECO:0007669"/>
    <property type="project" value="UniProtKB-SubCell"/>
</dbReference>
<protein>
    <recommendedName>
        <fullName evidence="4">VASt domain-containing protein</fullName>
    </recommendedName>
</protein>
<dbReference type="PROSITE" id="PS51778">
    <property type="entry name" value="VAST"/>
    <property type="match status" value="1"/>
</dbReference>
<dbReference type="PANTHER" id="PTHR47666:SF1">
    <property type="entry name" value="PROTEIN VASCULAR ASSOCIATED DEATH 1, CHLOROPLASTIC"/>
    <property type="match status" value="1"/>
</dbReference>
<dbReference type="PANTHER" id="PTHR47666">
    <property type="entry name" value="PROTEIN VASCULAR ASSOCIATED DEATH 1, CHLOROPLASTIC"/>
    <property type="match status" value="1"/>
</dbReference>
<dbReference type="OrthoDB" id="2162691at2759"/>
<feature type="transmembrane region" description="Helical" evidence="3">
    <location>
        <begin position="391"/>
        <end position="415"/>
    </location>
</feature>
<dbReference type="Pfam" id="PF16016">
    <property type="entry name" value="VASt"/>
    <property type="match status" value="1"/>
</dbReference>
<keyword evidence="3" id="KW-0812">Transmembrane</keyword>
<evidence type="ECO:0000256" key="2">
    <source>
        <dbReference type="ARBA" id="ARBA00023136"/>
    </source>
</evidence>